<evidence type="ECO:0000313" key="2">
    <source>
        <dbReference type="Proteomes" id="UP000435187"/>
    </source>
</evidence>
<dbReference type="AlphaFoldDB" id="A0A6N7R1W3"/>
<keyword evidence="2" id="KW-1185">Reference proteome</keyword>
<proteinExistence type="predicted"/>
<comment type="caution">
    <text evidence="1">The sequence shown here is derived from an EMBL/GenBank/DDBJ whole genome shotgun (WGS) entry which is preliminary data.</text>
</comment>
<reference evidence="1 2" key="1">
    <citation type="submission" date="2019-10" db="EMBL/GenBank/DDBJ databases">
        <title>Gracilibacillus salitolerans sp. nov., a moderate halophile isolated from a saline soil in northwest China.</title>
        <authorList>
            <person name="Gan L."/>
        </authorList>
    </citation>
    <scope>NUCLEOTIDE SEQUENCE [LARGE SCALE GENOMIC DNA]</scope>
    <source>
        <strain evidence="1 2">TP2-8</strain>
    </source>
</reference>
<dbReference type="Proteomes" id="UP000435187">
    <property type="component" value="Unassembled WGS sequence"/>
</dbReference>
<gene>
    <name evidence="1" type="ORF">GH885_13300</name>
</gene>
<sequence>MKVSKVFFFLAAIGTTVYLFRNSISRLVINVPLLRKWGVRLAMNIPYIRNKMIGSMFK</sequence>
<accession>A0A6N7R1W3</accession>
<dbReference type="RefSeq" id="WP_153835902.1">
    <property type="nucleotide sequence ID" value="NZ_JBHUMW010000089.1"/>
</dbReference>
<organism evidence="1 2">
    <name type="scientific">Gracilibacillus thailandensis</name>
    <dbReference type="NCBI Taxonomy" id="563735"/>
    <lineage>
        <taxon>Bacteria</taxon>
        <taxon>Bacillati</taxon>
        <taxon>Bacillota</taxon>
        <taxon>Bacilli</taxon>
        <taxon>Bacillales</taxon>
        <taxon>Bacillaceae</taxon>
        <taxon>Gracilibacillus</taxon>
    </lineage>
</organism>
<protein>
    <submittedName>
        <fullName evidence="1">Uncharacterized protein</fullName>
    </submittedName>
</protein>
<evidence type="ECO:0000313" key="1">
    <source>
        <dbReference type="EMBL" id="MRI67310.1"/>
    </source>
</evidence>
<name>A0A6N7R1W3_9BACI</name>
<dbReference type="EMBL" id="WJEE01000029">
    <property type="protein sequence ID" value="MRI67310.1"/>
    <property type="molecule type" value="Genomic_DNA"/>
</dbReference>